<feature type="compositionally biased region" description="Polar residues" evidence="1">
    <location>
        <begin position="457"/>
        <end position="508"/>
    </location>
</feature>
<sequence length="1162" mass="129269">MKQASDLLAEDVRDYFLREGVADHPSEHTPPPSTRRARISSSKKGAQQAFFQSPSSSSASSSGGGSRLAVWATTPSSTTSPTAPYTPIGQVQEKPTRLQHYLTGESERFSQIQKQNGHSTAERQTSILPGMQQHRRHSSGSGSFHSRGSASTASRSKYISVADAEFLRRYAEEKERANIRMLGGPRTNFGSNGMVNTSMPLDVVDGISNDVSEESSRGLSCKPMNRTFLKTESSSRPYRSLHNSTRPPTVTGSHRPGLASIDNDDWEEDDRIERRDKRKMERKEAKKIERHLQKASSIGGDSSVASGSVVETQQSLYHQYQGYNSQGSVMGGSVGLTPGSGSSTLCYSSASSQQITGLPWSAPHIHSRVDSTGTFVRKMSSGSTLEGVRESPQDTGTMGNSHGTRNVWPLSYLSASSDSDKSGGTFPEGHFLLQQQNGVNDEILRGVPTISPRQDKTVSSSSYALTPSTYSSDNTTLRNNPSSKDGSELRSSLFGSSILSPGESSVQQARVDPMNAMEYPHRQVEEESTDGSYESDSSSENSYTSGSYDGDSSDSSDTHFHSGRNEDYNRVTWERVKSPQRAHLEYRDAERGEREGLVHRTRTNYASTETHRIKPNQKDRGRKWPKQKRLGGAGGIPLRLDDAVDVIFEKAVSGLLVVELFISNMPSLVGSLALAWGSIGIDWFKWYEETFDTCHPVDYHNQLCVYPEFPGCFACETGSRGYQFVLHFHFLCNVISFILAFCLIGKIMIAFPVVRDELANPTTAAPLGLLCMALEKCFGGNFGYVGMCITFLASALQTAVAVWFIFISVVYKTLPEPSWFPNTVGVGLAAAKVYLYWSLGGYFLGGLSFVAFMMFYFVALYRIHTNAKISAPVCWVQLSGPAVILYGFTIFGQPGSDEEELSLMIPENKEHFFSIHRHFYMPAMHFFFVCCVVSMVSALYCLKTRWKPFREKEFSPAHISFCAPLASHSNAMQAYRSALNKYSSLPPKSVFKYWTLSLISGTVLIFVLTWRFLSLLPKWCQIDVEDDEIPPEPEETIVTRLLEKGEARDTMKQDFVSAAVLQANESGALVRVLRDGKMKYIRSRRQLSMGFDPIMNTSELMSEREKLLQHVTYSATIREQHPSSFDDTIQELYYEPNRLRASTRRSNFMSFDASAMMRGDHH</sequence>
<dbReference type="HOGENOM" id="CLU_275155_0_0_1"/>
<keyword evidence="2" id="KW-0472">Membrane</keyword>
<dbReference type="Proteomes" id="UP000001449">
    <property type="component" value="Chromosome 3"/>
</dbReference>
<accession>B8BXS9</accession>
<feature type="region of interest" description="Disordered" evidence="1">
    <location>
        <begin position="523"/>
        <end position="564"/>
    </location>
</feature>
<name>B8BXS9_THAPS</name>
<dbReference type="RefSeq" id="XP_002288323.1">
    <property type="nucleotide sequence ID" value="XM_002288287.1"/>
</dbReference>
<feature type="compositionally biased region" description="Low complexity" evidence="1">
    <location>
        <begin position="72"/>
        <end position="87"/>
    </location>
</feature>
<feature type="transmembrane region" description="Helical" evidence="2">
    <location>
        <begin position="919"/>
        <end position="942"/>
    </location>
</feature>
<dbReference type="KEGG" id="tps:THAPSDRAFT_3436"/>
<dbReference type="GeneID" id="7448745"/>
<keyword evidence="2" id="KW-1133">Transmembrane helix</keyword>
<reference evidence="3 4" key="2">
    <citation type="journal article" date="2008" name="Nature">
        <title>The Phaeodactylum genome reveals the evolutionary history of diatom genomes.</title>
        <authorList>
            <person name="Bowler C."/>
            <person name="Allen A.E."/>
            <person name="Badger J.H."/>
            <person name="Grimwood J."/>
            <person name="Jabbari K."/>
            <person name="Kuo A."/>
            <person name="Maheswari U."/>
            <person name="Martens C."/>
            <person name="Maumus F."/>
            <person name="Otillar R.P."/>
            <person name="Rayko E."/>
            <person name="Salamov A."/>
            <person name="Vandepoele K."/>
            <person name="Beszteri B."/>
            <person name="Gruber A."/>
            <person name="Heijde M."/>
            <person name="Katinka M."/>
            <person name="Mock T."/>
            <person name="Valentin K."/>
            <person name="Verret F."/>
            <person name="Berges J.A."/>
            <person name="Brownlee C."/>
            <person name="Cadoret J.P."/>
            <person name="Chiovitti A."/>
            <person name="Choi C.J."/>
            <person name="Coesel S."/>
            <person name="De Martino A."/>
            <person name="Detter J.C."/>
            <person name="Durkin C."/>
            <person name="Falciatore A."/>
            <person name="Fournet J."/>
            <person name="Haruta M."/>
            <person name="Huysman M.J."/>
            <person name="Jenkins B.D."/>
            <person name="Jiroutova K."/>
            <person name="Jorgensen R.E."/>
            <person name="Joubert Y."/>
            <person name="Kaplan A."/>
            <person name="Kroger N."/>
            <person name="Kroth P.G."/>
            <person name="La Roche J."/>
            <person name="Lindquist E."/>
            <person name="Lommer M."/>
            <person name="Martin-Jezequel V."/>
            <person name="Lopez P.J."/>
            <person name="Lucas S."/>
            <person name="Mangogna M."/>
            <person name="McGinnis K."/>
            <person name="Medlin L.K."/>
            <person name="Montsant A."/>
            <person name="Oudot-Le Secq M.P."/>
            <person name="Napoli C."/>
            <person name="Obornik M."/>
            <person name="Parker M.S."/>
            <person name="Petit J.L."/>
            <person name="Porcel B.M."/>
            <person name="Poulsen N."/>
            <person name="Robison M."/>
            <person name="Rychlewski L."/>
            <person name="Rynearson T.A."/>
            <person name="Schmutz J."/>
            <person name="Shapiro H."/>
            <person name="Siaut M."/>
            <person name="Stanley M."/>
            <person name="Sussman M.R."/>
            <person name="Taylor A.R."/>
            <person name="Vardi A."/>
            <person name="von Dassow P."/>
            <person name="Vyverman W."/>
            <person name="Willis A."/>
            <person name="Wyrwicz L.S."/>
            <person name="Rokhsar D.S."/>
            <person name="Weissenbach J."/>
            <person name="Armbrust E.V."/>
            <person name="Green B.R."/>
            <person name="Van de Peer Y."/>
            <person name="Grigoriev I.V."/>
        </authorList>
    </citation>
    <scope>NUCLEOTIDE SEQUENCE [LARGE SCALE GENOMIC DNA]</scope>
    <source>
        <strain evidence="3 4">CCMP1335</strain>
    </source>
</reference>
<dbReference type="AlphaFoldDB" id="B8BXS9"/>
<feature type="compositionally biased region" description="Polar residues" evidence="1">
    <location>
        <begin position="230"/>
        <end position="252"/>
    </location>
</feature>
<feature type="compositionally biased region" description="Low complexity" evidence="1">
    <location>
        <begin position="530"/>
        <end position="555"/>
    </location>
</feature>
<feature type="region of interest" description="Disordered" evidence="1">
    <location>
        <begin position="448"/>
        <end position="508"/>
    </location>
</feature>
<feature type="transmembrane region" description="Helical" evidence="2">
    <location>
        <begin position="834"/>
        <end position="861"/>
    </location>
</feature>
<feature type="transmembrane region" description="Helical" evidence="2">
    <location>
        <begin position="873"/>
        <end position="892"/>
    </location>
</feature>
<feature type="region of interest" description="Disordered" evidence="1">
    <location>
        <begin position="131"/>
        <end position="155"/>
    </location>
</feature>
<reference evidence="3 4" key="1">
    <citation type="journal article" date="2004" name="Science">
        <title>The genome of the diatom Thalassiosira pseudonana: ecology, evolution, and metabolism.</title>
        <authorList>
            <person name="Armbrust E.V."/>
            <person name="Berges J.A."/>
            <person name="Bowler C."/>
            <person name="Green B.R."/>
            <person name="Martinez D."/>
            <person name="Putnam N.H."/>
            <person name="Zhou S."/>
            <person name="Allen A.E."/>
            <person name="Apt K.E."/>
            <person name="Bechner M."/>
            <person name="Brzezinski M.A."/>
            <person name="Chaal B.K."/>
            <person name="Chiovitti A."/>
            <person name="Davis A.K."/>
            <person name="Demarest M.S."/>
            <person name="Detter J.C."/>
            <person name="Glavina T."/>
            <person name="Goodstein D."/>
            <person name="Hadi M.Z."/>
            <person name="Hellsten U."/>
            <person name="Hildebrand M."/>
            <person name="Jenkins B.D."/>
            <person name="Jurka J."/>
            <person name="Kapitonov V.V."/>
            <person name="Kroger N."/>
            <person name="Lau W.W."/>
            <person name="Lane T.W."/>
            <person name="Larimer F.W."/>
            <person name="Lippmeier J.C."/>
            <person name="Lucas S."/>
            <person name="Medina M."/>
            <person name="Montsant A."/>
            <person name="Obornik M."/>
            <person name="Parker M.S."/>
            <person name="Palenik B."/>
            <person name="Pazour G.J."/>
            <person name="Richardson P.M."/>
            <person name="Rynearson T.A."/>
            <person name="Saito M.A."/>
            <person name="Schwartz D.C."/>
            <person name="Thamatrakoln K."/>
            <person name="Valentin K."/>
            <person name="Vardi A."/>
            <person name="Wilkerson F.P."/>
            <person name="Rokhsar D.S."/>
        </authorList>
    </citation>
    <scope>NUCLEOTIDE SEQUENCE [LARGE SCALE GENOMIC DNA]</scope>
    <source>
        <strain evidence="3 4">CCMP1335</strain>
    </source>
</reference>
<gene>
    <name evidence="3" type="ORF">THAPSDRAFT_3436</name>
</gene>
<feature type="transmembrane region" description="Helical" evidence="2">
    <location>
        <begin position="782"/>
        <end position="814"/>
    </location>
</feature>
<feature type="compositionally biased region" description="Polar residues" evidence="1">
    <location>
        <begin position="393"/>
        <end position="404"/>
    </location>
</feature>
<evidence type="ECO:0000313" key="3">
    <source>
        <dbReference type="EMBL" id="EED93759.1"/>
    </source>
</evidence>
<feature type="transmembrane region" description="Helical" evidence="2">
    <location>
        <begin position="993"/>
        <end position="1013"/>
    </location>
</feature>
<feature type="transmembrane region" description="Helical" evidence="2">
    <location>
        <begin position="724"/>
        <end position="745"/>
    </location>
</feature>
<feature type="compositionally biased region" description="Basic and acidic residues" evidence="1">
    <location>
        <begin position="271"/>
        <end position="292"/>
    </location>
</feature>
<organism evidence="3 4">
    <name type="scientific">Thalassiosira pseudonana</name>
    <name type="common">Marine diatom</name>
    <name type="synonym">Cyclotella nana</name>
    <dbReference type="NCBI Taxonomy" id="35128"/>
    <lineage>
        <taxon>Eukaryota</taxon>
        <taxon>Sar</taxon>
        <taxon>Stramenopiles</taxon>
        <taxon>Ochrophyta</taxon>
        <taxon>Bacillariophyta</taxon>
        <taxon>Coscinodiscophyceae</taxon>
        <taxon>Thalassiosirophycidae</taxon>
        <taxon>Thalassiosirales</taxon>
        <taxon>Thalassiosiraceae</taxon>
        <taxon>Thalassiosira</taxon>
    </lineage>
</organism>
<dbReference type="InParanoid" id="B8BXS9"/>
<feature type="compositionally biased region" description="Low complexity" evidence="1">
    <location>
        <begin position="45"/>
        <end position="61"/>
    </location>
</feature>
<feature type="region of interest" description="Disordered" evidence="1">
    <location>
        <begin position="382"/>
        <end position="406"/>
    </location>
</feature>
<feature type="region of interest" description="Disordered" evidence="1">
    <location>
        <begin position="230"/>
        <end position="305"/>
    </location>
</feature>
<dbReference type="EMBL" id="CM000640">
    <property type="protein sequence ID" value="EED93759.1"/>
    <property type="molecule type" value="Genomic_DNA"/>
</dbReference>
<evidence type="ECO:0000256" key="2">
    <source>
        <dbReference type="SAM" id="Phobius"/>
    </source>
</evidence>
<dbReference type="eggNOG" id="ENOG502T6ZC">
    <property type="taxonomic scope" value="Eukaryota"/>
</dbReference>
<proteinExistence type="predicted"/>
<feature type="compositionally biased region" description="Basic and acidic residues" evidence="1">
    <location>
        <begin position="18"/>
        <end position="27"/>
    </location>
</feature>
<keyword evidence="2" id="KW-0812">Transmembrane</keyword>
<dbReference type="OMA" id="KEFSPAH"/>
<evidence type="ECO:0000256" key="1">
    <source>
        <dbReference type="SAM" id="MobiDB-lite"/>
    </source>
</evidence>
<feature type="compositionally biased region" description="Low complexity" evidence="1">
    <location>
        <begin position="296"/>
        <end position="305"/>
    </location>
</feature>
<protein>
    <submittedName>
        <fullName evidence="3">Uncharacterized protein</fullName>
    </submittedName>
</protein>
<feature type="region of interest" description="Disordered" evidence="1">
    <location>
        <begin position="18"/>
        <end position="94"/>
    </location>
</feature>
<dbReference type="PaxDb" id="35128-Thaps3436"/>
<feature type="compositionally biased region" description="Low complexity" evidence="1">
    <location>
        <begin position="139"/>
        <end position="151"/>
    </location>
</feature>
<evidence type="ECO:0000313" key="4">
    <source>
        <dbReference type="Proteomes" id="UP000001449"/>
    </source>
</evidence>
<keyword evidence="4" id="KW-1185">Reference proteome</keyword>